<dbReference type="AlphaFoldDB" id="A0A9W6X904"/>
<protein>
    <submittedName>
        <fullName evidence="1">Unnamed protein product</fullName>
    </submittedName>
</protein>
<evidence type="ECO:0000313" key="2">
    <source>
        <dbReference type="Proteomes" id="UP001165121"/>
    </source>
</evidence>
<comment type="caution">
    <text evidence="1">The sequence shown here is derived from an EMBL/GenBank/DDBJ whole genome shotgun (WGS) entry which is preliminary data.</text>
</comment>
<reference evidence="1" key="1">
    <citation type="submission" date="2023-04" db="EMBL/GenBank/DDBJ databases">
        <title>Phytophthora fragariaefolia NBRC 109709.</title>
        <authorList>
            <person name="Ichikawa N."/>
            <person name="Sato H."/>
            <person name="Tonouchi N."/>
        </authorList>
    </citation>
    <scope>NUCLEOTIDE SEQUENCE</scope>
    <source>
        <strain evidence="1">NBRC 109709</strain>
    </source>
</reference>
<dbReference type="Proteomes" id="UP001165121">
    <property type="component" value="Unassembled WGS sequence"/>
</dbReference>
<proteinExistence type="predicted"/>
<dbReference type="EMBL" id="BSXT01000776">
    <property type="protein sequence ID" value="GMF33985.1"/>
    <property type="molecule type" value="Genomic_DNA"/>
</dbReference>
<sequence>MLQPDAPVVRPEETCGVVAAHCRETIKLDRSLAWKPVRDERYASVFALVAKGSSTVTHSNEVARLNNTRDSNLNRDSTKHIPQVLNARFSGAEYARDAPADVANLDSGERRGYWKYCARQMAPSGQSL</sequence>
<accession>A0A9W6X904</accession>
<organism evidence="1 2">
    <name type="scientific">Phytophthora fragariaefolia</name>
    <dbReference type="NCBI Taxonomy" id="1490495"/>
    <lineage>
        <taxon>Eukaryota</taxon>
        <taxon>Sar</taxon>
        <taxon>Stramenopiles</taxon>
        <taxon>Oomycota</taxon>
        <taxon>Peronosporomycetes</taxon>
        <taxon>Peronosporales</taxon>
        <taxon>Peronosporaceae</taxon>
        <taxon>Phytophthora</taxon>
    </lineage>
</organism>
<keyword evidence="2" id="KW-1185">Reference proteome</keyword>
<name>A0A9W6X904_9STRA</name>
<gene>
    <name evidence="1" type="ORF">Pfra01_000860700</name>
</gene>
<evidence type="ECO:0000313" key="1">
    <source>
        <dbReference type="EMBL" id="GMF33985.1"/>
    </source>
</evidence>